<dbReference type="InterPro" id="IPR011048">
    <property type="entry name" value="Haem_d1_sf"/>
</dbReference>
<reference evidence="2 3" key="1">
    <citation type="submission" date="2023-07" db="EMBL/GenBank/DDBJ databases">
        <title>Sorghum-associated microbial communities from plants grown in Nebraska, USA.</title>
        <authorList>
            <person name="Schachtman D."/>
        </authorList>
    </citation>
    <scope>NUCLEOTIDE SEQUENCE [LARGE SCALE GENOMIC DNA]</scope>
    <source>
        <strain evidence="2 3">BE240</strain>
    </source>
</reference>
<evidence type="ECO:0000256" key="1">
    <source>
        <dbReference type="SAM" id="SignalP"/>
    </source>
</evidence>
<organism evidence="2 3">
    <name type="scientific">Hydrogenophaga laconesensis</name>
    <dbReference type="NCBI Taxonomy" id="1805971"/>
    <lineage>
        <taxon>Bacteria</taxon>
        <taxon>Pseudomonadati</taxon>
        <taxon>Pseudomonadota</taxon>
        <taxon>Betaproteobacteria</taxon>
        <taxon>Burkholderiales</taxon>
        <taxon>Comamonadaceae</taxon>
        <taxon>Hydrogenophaga</taxon>
    </lineage>
</organism>
<proteinExistence type="predicted"/>
<dbReference type="SUPFAM" id="SSF51004">
    <property type="entry name" value="C-terminal (heme d1) domain of cytochrome cd1-nitrite reductase"/>
    <property type="match status" value="1"/>
</dbReference>
<evidence type="ECO:0000313" key="3">
    <source>
        <dbReference type="Proteomes" id="UP001265550"/>
    </source>
</evidence>
<dbReference type="InterPro" id="IPR051200">
    <property type="entry name" value="Host-pathogen_enzymatic-act"/>
</dbReference>
<keyword evidence="2" id="KW-0238">DNA-binding</keyword>
<protein>
    <submittedName>
        <fullName evidence="2">DNA-binding beta-propeller fold protein YncE</fullName>
    </submittedName>
</protein>
<feature type="chain" id="PRO_5046392501" evidence="1">
    <location>
        <begin position="20"/>
        <end position="345"/>
    </location>
</feature>
<dbReference type="Proteomes" id="UP001265550">
    <property type="component" value="Unassembled WGS sequence"/>
</dbReference>
<accession>A0ABU1V808</accession>
<dbReference type="PANTHER" id="PTHR47197">
    <property type="entry name" value="PROTEIN NIRF"/>
    <property type="match status" value="1"/>
</dbReference>
<comment type="caution">
    <text evidence="2">The sequence shown here is derived from an EMBL/GenBank/DDBJ whole genome shotgun (WGS) entry which is preliminary data.</text>
</comment>
<dbReference type="PANTHER" id="PTHR47197:SF3">
    <property type="entry name" value="DIHYDRO-HEME D1 DEHYDROGENASE"/>
    <property type="match status" value="1"/>
</dbReference>
<dbReference type="Gene3D" id="2.130.10.10">
    <property type="entry name" value="YVTN repeat-like/Quinoprotein amine dehydrogenase"/>
    <property type="match status" value="1"/>
</dbReference>
<keyword evidence="1" id="KW-0732">Signal</keyword>
<dbReference type="EMBL" id="JAVDWE010000002">
    <property type="protein sequence ID" value="MDR7093581.1"/>
    <property type="molecule type" value="Genomic_DNA"/>
</dbReference>
<gene>
    <name evidence="2" type="ORF">J2X09_001313</name>
</gene>
<name>A0ABU1V808_9BURK</name>
<sequence>MQRRDVLSAAALTSAWALWAPAIGRAQNAAPSPALVDPKGDTLLVIEKNAHALGYYSLQSGARTHSVELAPYPHEFVVDAQGRYAFVGIYGVEFATQIGQGGSHIAVIDLHQGKQVHQVECAPYNRLHGMGMDRQGRLYALSEEKSVLLVVDNPGKDARPTSAVATGDVKPHMFALTRDGERAYVTALLSNTLSLVRPHDPVAPVLRASTGRMPEGVCLSPDERTVLVSNRRSTSLVAMDSGTLKVLRTATTRGDALRAYWLGDEIITSNLQDQSVTFFSPDLKETARVALDGRPIGISFNPSGTLAFVSVGPDKLVVMDVKARRIVSRFETRPGVDLSWLLSAA</sequence>
<dbReference type="GO" id="GO:0003677">
    <property type="term" value="F:DNA binding"/>
    <property type="evidence" value="ECO:0007669"/>
    <property type="project" value="UniProtKB-KW"/>
</dbReference>
<dbReference type="InterPro" id="IPR015943">
    <property type="entry name" value="WD40/YVTN_repeat-like_dom_sf"/>
</dbReference>
<evidence type="ECO:0000313" key="2">
    <source>
        <dbReference type="EMBL" id="MDR7093581.1"/>
    </source>
</evidence>
<feature type="signal peptide" evidence="1">
    <location>
        <begin position="1"/>
        <end position="19"/>
    </location>
</feature>
<keyword evidence="3" id="KW-1185">Reference proteome</keyword>
<dbReference type="RefSeq" id="WP_204732566.1">
    <property type="nucleotide sequence ID" value="NZ_JAVDWE010000002.1"/>
</dbReference>